<evidence type="ECO:0000256" key="2">
    <source>
        <dbReference type="SAM" id="SignalP"/>
    </source>
</evidence>
<dbReference type="AlphaFoldDB" id="A0A914XTC0"/>
<feature type="signal peptide" evidence="2">
    <location>
        <begin position="1"/>
        <end position="18"/>
    </location>
</feature>
<evidence type="ECO:0000313" key="3">
    <source>
        <dbReference type="Proteomes" id="UP000887577"/>
    </source>
</evidence>
<proteinExistence type="predicted"/>
<protein>
    <submittedName>
        <fullName evidence="4">Uncharacterized protein</fullName>
    </submittedName>
</protein>
<accession>A0A914XTC0</accession>
<keyword evidence="3" id="KW-1185">Reference proteome</keyword>
<dbReference type="WBParaSite" id="PSU_v2.g10213.t1">
    <property type="protein sequence ID" value="PSU_v2.g10213.t1"/>
    <property type="gene ID" value="PSU_v2.g10213"/>
</dbReference>
<evidence type="ECO:0000256" key="1">
    <source>
        <dbReference type="SAM" id="MobiDB-lite"/>
    </source>
</evidence>
<feature type="compositionally biased region" description="Polar residues" evidence="1">
    <location>
        <begin position="96"/>
        <end position="111"/>
    </location>
</feature>
<keyword evidence="2" id="KW-0732">Signal</keyword>
<dbReference type="Proteomes" id="UP000887577">
    <property type="component" value="Unplaced"/>
</dbReference>
<name>A0A914XTC0_9BILA</name>
<feature type="region of interest" description="Disordered" evidence="1">
    <location>
        <begin position="96"/>
        <end position="181"/>
    </location>
</feature>
<sequence length="191" mass="21867">MKFINFVVVLFFITIVNGIYLNPYSYGSYDPAAESPEYYNYYARYYNPNPHNPYAPYPTYMKPGVFRLPRMYQIDPAWAPYYPPNRFETLPQAQVNHQSSGYNNDPRNSPSYEGGQGCMECGGDDQPRNPPPPIEGGCVACGGDGEPIDTENDFERLPLDRINNSPDSDSNGLPASNSNFYRQKRRYIRHF</sequence>
<evidence type="ECO:0000313" key="4">
    <source>
        <dbReference type="WBParaSite" id="PSU_v2.g10213.t1"/>
    </source>
</evidence>
<feature type="chain" id="PRO_5037207590" evidence="2">
    <location>
        <begin position="19"/>
        <end position="191"/>
    </location>
</feature>
<organism evidence="3 4">
    <name type="scientific">Panagrolaimus superbus</name>
    <dbReference type="NCBI Taxonomy" id="310955"/>
    <lineage>
        <taxon>Eukaryota</taxon>
        <taxon>Metazoa</taxon>
        <taxon>Ecdysozoa</taxon>
        <taxon>Nematoda</taxon>
        <taxon>Chromadorea</taxon>
        <taxon>Rhabditida</taxon>
        <taxon>Tylenchina</taxon>
        <taxon>Panagrolaimomorpha</taxon>
        <taxon>Panagrolaimoidea</taxon>
        <taxon>Panagrolaimidae</taxon>
        <taxon>Panagrolaimus</taxon>
    </lineage>
</organism>
<feature type="compositionally biased region" description="Polar residues" evidence="1">
    <location>
        <begin position="162"/>
        <end position="181"/>
    </location>
</feature>
<reference evidence="4" key="1">
    <citation type="submission" date="2022-11" db="UniProtKB">
        <authorList>
            <consortium name="WormBaseParasite"/>
        </authorList>
    </citation>
    <scope>IDENTIFICATION</scope>
</reference>